<dbReference type="InterPro" id="IPR002902">
    <property type="entry name" value="GNK2"/>
</dbReference>
<dbReference type="InterPro" id="IPR050581">
    <property type="entry name" value="CRR_secretory_protein"/>
</dbReference>
<keyword evidence="2" id="KW-0964">Secreted</keyword>
<reference evidence="8 9" key="1">
    <citation type="submission" date="2019-12" db="EMBL/GenBank/DDBJ databases">
        <authorList>
            <person name="Scholz U."/>
            <person name="Mascher M."/>
            <person name="Fiebig A."/>
        </authorList>
    </citation>
    <scope>NUCLEOTIDE SEQUENCE</scope>
</reference>
<dbReference type="PANTHER" id="PTHR32411:SF43">
    <property type="entry name" value="CYSTEINE-RICH REPEAT SECRETORY PROTEIN 38"/>
    <property type="match status" value="1"/>
</dbReference>
<dbReference type="Gene3D" id="3.30.430.20">
    <property type="entry name" value="Gnk2 domain, C-X8-C-X2-C motif"/>
    <property type="match status" value="2"/>
</dbReference>
<organism evidence="8">
    <name type="scientific">Spirodela intermedia</name>
    <name type="common">Intermediate duckweed</name>
    <dbReference type="NCBI Taxonomy" id="51605"/>
    <lineage>
        <taxon>Eukaryota</taxon>
        <taxon>Viridiplantae</taxon>
        <taxon>Streptophyta</taxon>
        <taxon>Embryophyta</taxon>
        <taxon>Tracheophyta</taxon>
        <taxon>Spermatophyta</taxon>
        <taxon>Magnoliopsida</taxon>
        <taxon>Liliopsida</taxon>
        <taxon>Araceae</taxon>
        <taxon>Lemnoideae</taxon>
        <taxon>Spirodela</taxon>
    </lineage>
</organism>
<dbReference type="AlphaFoldDB" id="A0A7I8II33"/>
<keyword evidence="9" id="KW-1185">Reference proteome</keyword>
<sequence>MGSFHQSWRQLLLLSSLFLLHSLTTYPAVSGIFYTLCPNPGNYAANGTFEANLSHLISSLSASAPVTGFANDTVGLGPDQVFGLAQCRGDLTEEQCGVCLAAGVEEVTRLCPYKKAAVMWNETCHLRYSNQRFFGKLRGQKLIRWITKNVTSDPNFDRILLGLLDGLTARAAVSPRMFATGKTKVDVYDLYGLVQCTRDLALDVCGQCLKTAIGDVQRYCEGKQGAWVIEGAATSGTVFSHSSTAPLAAAAEPYAGGRPSQNKGFVLGNLI</sequence>
<evidence type="ECO:0000256" key="4">
    <source>
        <dbReference type="ARBA" id="ARBA00022737"/>
    </source>
</evidence>
<keyword evidence="3 6" id="KW-0732">Signal</keyword>
<dbReference type="PANTHER" id="PTHR32411">
    <property type="entry name" value="CYSTEINE-RICH REPEAT SECRETORY PROTEIN 38-RELATED"/>
    <property type="match status" value="1"/>
</dbReference>
<dbReference type="InterPro" id="IPR038408">
    <property type="entry name" value="GNK2_sf"/>
</dbReference>
<evidence type="ECO:0000259" key="7">
    <source>
        <dbReference type="PROSITE" id="PS51473"/>
    </source>
</evidence>
<evidence type="ECO:0000313" key="9">
    <source>
        <dbReference type="Proteomes" id="UP001189122"/>
    </source>
</evidence>
<evidence type="ECO:0000256" key="6">
    <source>
        <dbReference type="SAM" id="SignalP"/>
    </source>
</evidence>
<dbReference type="PROSITE" id="PS51473">
    <property type="entry name" value="GNK2"/>
    <property type="match status" value="2"/>
</dbReference>
<feature type="domain" description="Gnk2-homologous" evidence="7">
    <location>
        <begin position="31"/>
        <end position="133"/>
    </location>
</feature>
<proteinExistence type="inferred from homology"/>
<dbReference type="EMBL" id="LR743590">
    <property type="protein sequence ID" value="CAA2617462.1"/>
    <property type="molecule type" value="Genomic_DNA"/>
</dbReference>
<gene>
    <name evidence="8" type="ORF">SI7747_03003628</name>
</gene>
<comment type="subcellular location">
    <subcellularLocation>
        <location evidence="1">Secreted</location>
    </subcellularLocation>
</comment>
<dbReference type="GO" id="GO:0005576">
    <property type="term" value="C:extracellular region"/>
    <property type="evidence" value="ECO:0007669"/>
    <property type="project" value="UniProtKB-SubCell"/>
</dbReference>
<protein>
    <recommendedName>
        <fullName evidence="7">Gnk2-homologous domain-containing protein</fullName>
    </recommendedName>
</protein>
<dbReference type="CDD" id="cd23509">
    <property type="entry name" value="Gnk2-like"/>
    <property type="match status" value="2"/>
</dbReference>
<accession>A0A7I8II33</accession>
<feature type="signal peptide" evidence="6">
    <location>
        <begin position="1"/>
        <end position="31"/>
    </location>
</feature>
<feature type="chain" id="PRO_5029442300" description="Gnk2-homologous domain-containing protein" evidence="6">
    <location>
        <begin position="32"/>
        <end position="271"/>
    </location>
</feature>
<dbReference type="Pfam" id="PF01657">
    <property type="entry name" value="Stress-antifung"/>
    <property type="match status" value="2"/>
</dbReference>
<evidence type="ECO:0000256" key="5">
    <source>
        <dbReference type="ARBA" id="ARBA00038515"/>
    </source>
</evidence>
<name>A0A7I8II33_SPIIN</name>
<evidence type="ECO:0000256" key="3">
    <source>
        <dbReference type="ARBA" id="ARBA00022729"/>
    </source>
</evidence>
<keyword evidence="4" id="KW-0677">Repeat</keyword>
<evidence type="ECO:0000256" key="2">
    <source>
        <dbReference type="ARBA" id="ARBA00022525"/>
    </source>
</evidence>
<comment type="similarity">
    <text evidence="5">Belongs to the cysteine-rich repeat secretory protein family.</text>
</comment>
<evidence type="ECO:0000313" key="8">
    <source>
        <dbReference type="EMBL" id="CAA2617462.1"/>
    </source>
</evidence>
<dbReference type="Proteomes" id="UP001189122">
    <property type="component" value="Unassembled WGS sequence"/>
</dbReference>
<evidence type="ECO:0000256" key="1">
    <source>
        <dbReference type="ARBA" id="ARBA00004613"/>
    </source>
</evidence>
<dbReference type="EMBL" id="CACRZD030000003">
    <property type="protein sequence ID" value="CAA6657158.1"/>
    <property type="molecule type" value="Genomic_DNA"/>
</dbReference>
<feature type="domain" description="Gnk2-homologous" evidence="7">
    <location>
        <begin position="138"/>
        <end position="244"/>
    </location>
</feature>